<accession>A0A1G1W3Z5</accession>
<evidence type="ECO:0000313" key="3">
    <source>
        <dbReference type="Proteomes" id="UP000176723"/>
    </source>
</evidence>
<feature type="transmembrane region" description="Helical" evidence="1">
    <location>
        <begin position="285"/>
        <end position="302"/>
    </location>
</feature>
<dbReference type="STRING" id="1797593.A3A65_04545"/>
<protein>
    <recommendedName>
        <fullName evidence="4">Glycosyltransferase RgtA/B/C/D-like domain-containing protein</fullName>
    </recommendedName>
</protein>
<feature type="transmembrane region" description="Helical" evidence="1">
    <location>
        <begin position="83"/>
        <end position="102"/>
    </location>
</feature>
<comment type="caution">
    <text evidence="2">The sequence shown here is derived from an EMBL/GenBank/DDBJ whole genome shotgun (WGS) entry which is preliminary data.</text>
</comment>
<keyword evidence="1" id="KW-1133">Transmembrane helix</keyword>
<dbReference type="EMBL" id="MHCL01000003">
    <property type="protein sequence ID" value="OGY22396.1"/>
    <property type="molecule type" value="Genomic_DNA"/>
</dbReference>
<feature type="transmembrane region" description="Helical" evidence="1">
    <location>
        <begin position="57"/>
        <end position="76"/>
    </location>
</feature>
<dbReference type="AlphaFoldDB" id="A0A1G1W3Z5"/>
<feature type="transmembrane region" description="Helical" evidence="1">
    <location>
        <begin position="194"/>
        <end position="214"/>
    </location>
</feature>
<evidence type="ECO:0000313" key="2">
    <source>
        <dbReference type="EMBL" id="OGY22396.1"/>
    </source>
</evidence>
<organism evidence="2 3">
    <name type="scientific">Candidatus Chisholmbacteria bacterium RIFCSPLOWO2_01_FULL_49_14</name>
    <dbReference type="NCBI Taxonomy" id="1797593"/>
    <lineage>
        <taxon>Bacteria</taxon>
        <taxon>Candidatus Chisholmiibacteriota</taxon>
    </lineage>
</organism>
<keyword evidence="1" id="KW-0472">Membrane</keyword>
<evidence type="ECO:0008006" key="4">
    <source>
        <dbReference type="Google" id="ProtNLM"/>
    </source>
</evidence>
<evidence type="ECO:0000256" key="1">
    <source>
        <dbReference type="SAM" id="Phobius"/>
    </source>
</evidence>
<proteinExistence type="predicted"/>
<keyword evidence="1" id="KW-0812">Transmembrane</keyword>
<reference evidence="2 3" key="1">
    <citation type="journal article" date="2016" name="Nat. Commun.">
        <title>Thousands of microbial genomes shed light on interconnected biogeochemical processes in an aquifer system.</title>
        <authorList>
            <person name="Anantharaman K."/>
            <person name="Brown C.T."/>
            <person name="Hug L.A."/>
            <person name="Sharon I."/>
            <person name="Castelle C.J."/>
            <person name="Probst A.J."/>
            <person name="Thomas B.C."/>
            <person name="Singh A."/>
            <person name="Wilkins M.J."/>
            <person name="Karaoz U."/>
            <person name="Brodie E.L."/>
            <person name="Williams K.H."/>
            <person name="Hubbard S.S."/>
            <person name="Banfield J.F."/>
        </authorList>
    </citation>
    <scope>NUCLEOTIDE SEQUENCE [LARGE SCALE GENOMIC DNA]</scope>
</reference>
<dbReference type="Proteomes" id="UP000176723">
    <property type="component" value="Unassembled WGS sequence"/>
</dbReference>
<name>A0A1G1W3Z5_9BACT</name>
<feature type="transmembrane region" description="Helical" evidence="1">
    <location>
        <begin position="255"/>
        <end position="276"/>
    </location>
</feature>
<feature type="transmembrane region" description="Helical" evidence="1">
    <location>
        <begin position="308"/>
        <end position="328"/>
    </location>
</feature>
<sequence length="441" mass="49159">MNRQRIILIGILLVAVFTRTYRINEFTGFDFDQELVMTSAQRILEGKPTLIGQETSIPGIFVGPWYTYLVAVLVLISNGNPDFLPLFQAVLGVVCTYLFYLVGKRSSRFAGLSCAFTYAVSDRMIRIDQSSTPTNGIVFLSLLALWLAGETRLSRSARLLATSTIAGFASQMHPSGFALIILPIFLLLGSGRKLLPAMLSLAAFFFWFTPLVAFDLRHSFLILKGLLSHAAVPSYSLVFRLLIVTRIAATSWFRIIIPAASTPISVLLTLFVLVFLRGAIRVHRFAALLLISSPLVFFFYNGPVPEYYLFPSFVGFLLLVLVSVSSWVTGSPLRTRFVVLMLAIFWFVNFRAHTQAINPFSLQQKKNVVQFIKTNREGDPVRIHLDTDYGQASGFAYLLRWADVDAVFTNEDPDFTISIPDTRSLGGMTFGGIRVRMASAI</sequence>
<gene>
    <name evidence="2" type="ORF">A3A65_04545</name>
</gene>
<feature type="transmembrane region" description="Helical" evidence="1">
    <location>
        <begin position="226"/>
        <end position="249"/>
    </location>
</feature>
<feature type="transmembrane region" description="Helical" evidence="1">
    <location>
        <begin position="335"/>
        <end position="352"/>
    </location>
</feature>
<feature type="transmembrane region" description="Helical" evidence="1">
    <location>
        <begin position="165"/>
        <end position="188"/>
    </location>
</feature>